<dbReference type="Proteomes" id="UP000635387">
    <property type="component" value="Unassembled WGS sequence"/>
</dbReference>
<dbReference type="Pfam" id="PF13185">
    <property type="entry name" value="GAF_2"/>
    <property type="match status" value="1"/>
</dbReference>
<organism evidence="4 5">
    <name type="scientific">Amycolatopsis oliviviridis</name>
    <dbReference type="NCBI Taxonomy" id="1471590"/>
    <lineage>
        <taxon>Bacteria</taxon>
        <taxon>Bacillati</taxon>
        <taxon>Actinomycetota</taxon>
        <taxon>Actinomycetes</taxon>
        <taxon>Pseudonocardiales</taxon>
        <taxon>Pseudonocardiaceae</taxon>
        <taxon>Amycolatopsis</taxon>
    </lineage>
</organism>
<gene>
    <name evidence="4" type="ORF">GCM10017790_67790</name>
</gene>
<dbReference type="SUPFAM" id="SSF55781">
    <property type="entry name" value="GAF domain-like"/>
    <property type="match status" value="1"/>
</dbReference>
<dbReference type="Gene3D" id="3.30.450.40">
    <property type="match status" value="1"/>
</dbReference>
<dbReference type="InterPro" id="IPR003018">
    <property type="entry name" value="GAF"/>
</dbReference>
<name>A0ABQ3M274_9PSEU</name>
<dbReference type="PIRSF" id="PIRSF036625">
    <property type="entry name" value="GAF_ANTAR"/>
    <property type="match status" value="1"/>
</dbReference>
<dbReference type="InterPro" id="IPR029016">
    <property type="entry name" value="GAF-like_dom_sf"/>
</dbReference>
<evidence type="ECO:0000256" key="2">
    <source>
        <dbReference type="ARBA" id="ARBA00023163"/>
    </source>
</evidence>
<protein>
    <submittedName>
        <fullName evidence="4">Transcriptional regulator</fullName>
    </submittedName>
</protein>
<dbReference type="SMART" id="SM01012">
    <property type="entry name" value="ANTAR"/>
    <property type="match status" value="1"/>
</dbReference>
<feature type="domain" description="ANTAR" evidence="3">
    <location>
        <begin position="175"/>
        <end position="236"/>
    </location>
</feature>
<dbReference type="Pfam" id="PF03861">
    <property type="entry name" value="ANTAR"/>
    <property type="match status" value="1"/>
</dbReference>
<dbReference type="RefSeq" id="WP_191258476.1">
    <property type="nucleotide sequence ID" value="NZ_BNAY01000009.1"/>
</dbReference>
<dbReference type="SMART" id="SM00065">
    <property type="entry name" value="GAF"/>
    <property type="match status" value="1"/>
</dbReference>
<evidence type="ECO:0000313" key="4">
    <source>
        <dbReference type="EMBL" id="GHH31788.1"/>
    </source>
</evidence>
<keyword evidence="1" id="KW-0805">Transcription regulation</keyword>
<dbReference type="InterPro" id="IPR005561">
    <property type="entry name" value="ANTAR"/>
</dbReference>
<dbReference type="Gene3D" id="1.10.10.10">
    <property type="entry name" value="Winged helix-like DNA-binding domain superfamily/Winged helix DNA-binding domain"/>
    <property type="match status" value="1"/>
</dbReference>
<comment type="caution">
    <text evidence="4">The sequence shown here is derived from an EMBL/GenBank/DDBJ whole genome shotgun (WGS) entry which is preliminary data.</text>
</comment>
<proteinExistence type="predicted"/>
<dbReference type="InterPro" id="IPR036388">
    <property type="entry name" value="WH-like_DNA-bd_sf"/>
</dbReference>
<reference evidence="5" key="1">
    <citation type="journal article" date="2019" name="Int. J. Syst. Evol. Microbiol.">
        <title>The Global Catalogue of Microorganisms (GCM) 10K type strain sequencing project: providing services to taxonomists for standard genome sequencing and annotation.</title>
        <authorList>
            <consortium name="The Broad Institute Genomics Platform"/>
            <consortium name="The Broad Institute Genome Sequencing Center for Infectious Disease"/>
            <person name="Wu L."/>
            <person name="Ma J."/>
        </authorList>
    </citation>
    <scope>NUCLEOTIDE SEQUENCE [LARGE SCALE GENOMIC DNA]</scope>
    <source>
        <strain evidence="5">CGMCC 4.7683</strain>
    </source>
</reference>
<evidence type="ECO:0000259" key="3">
    <source>
        <dbReference type="PROSITE" id="PS50921"/>
    </source>
</evidence>
<accession>A0ABQ3M274</accession>
<sequence length="253" mass="27677">MNREEPVAGVLPHDEVNSALHALNDIFDGEDDLELLLRQVCSQVARAVPGVDEVSITLLRDGHPHTAVSTDQRAIELDHDQYRLGNGPCLEAGNSGELVRVAVGESAERWPEFVFAARRAGFASFLAAPLSVSEHLAGAVNCYGIQDDGYAELDARLLEIYTTAVEAILRIYARYLDARTTIGQLRTALTSRAVIDQAKGVLMAVRRVDEDEAFSLLVVQSQRENVKLRQVAERFIDGVTGRGDPGRAERGSR</sequence>
<evidence type="ECO:0000313" key="5">
    <source>
        <dbReference type="Proteomes" id="UP000635387"/>
    </source>
</evidence>
<dbReference type="InterPro" id="IPR012074">
    <property type="entry name" value="GAF_ANTAR"/>
</dbReference>
<keyword evidence="2" id="KW-0804">Transcription</keyword>
<dbReference type="PROSITE" id="PS50921">
    <property type="entry name" value="ANTAR"/>
    <property type="match status" value="1"/>
</dbReference>
<dbReference type="EMBL" id="BNAY01000009">
    <property type="protein sequence ID" value="GHH31788.1"/>
    <property type="molecule type" value="Genomic_DNA"/>
</dbReference>
<evidence type="ECO:0000256" key="1">
    <source>
        <dbReference type="ARBA" id="ARBA00023015"/>
    </source>
</evidence>
<keyword evidence="5" id="KW-1185">Reference proteome</keyword>